<proteinExistence type="predicted"/>
<evidence type="ECO:0000256" key="1">
    <source>
        <dbReference type="SAM" id="Phobius"/>
    </source>
</evidence>
<feature type="transmembrane region" description="Helical" evidence="1">
    <location>
        <begin position="194"/>
        <end position="213"/>
    </location>
</feature>
<feature type="transmembrane region" description="Helical" evidence="1">
    <location>
        <begin position="111"/>
        <end position="132"/>
    </location>
</feature>
<accession>A0ABQ2LHR6</accession>
<organism evidence="2 3">
    <name type="scientific">Streptomyces lasiicapitis</name>
    <dbReference type="NCBI Taxonomy" id="1923961"/>
    <lineage>
        <taxon>Bacteria</taxon>
        <taxon>Bacillati</taxon>
        <taxon>Actinomycetota</taxon>
        <taxon>Actinomycetes</taxon>
        <taxon>Kitasatosporales</taxon>
        <taxon>Streptomycetaceae</taxon>
        <taxon>Streptomyces</taxon>
    </lineage>
</organism>
<keyword evidence="1" id="KW-0812">Transmembrane</keyword>
<evidence type="ECO:0008006" key="4">
    <source>
        <dbReference type="Google" id="ProtNLM"/>
    </source>
</evidence>
<dbReference type="SUPFAM" id="SSF158560">
    <property type="entry name" value="BH3980-like"/>
    <property type="match status" value="1"/>
</dbReference>
<feature type="transmembrane region" description="Helical" evidence="1">
    <location>
        <begin position="167"/>
        <end position="188"/>
    </location>
</feature>
<protein>
    <recommendedName>
        <fullName evidence="4">DUF1129 domain-containing protein</fullName>
    </recommendedName>
</protein>
<evidence type="ECO:0000313" key="2">
    <source>
        <dbReference type="EMBL" id="GGO33697.1"/>
    </source>
</evidence>
<comment type="caution">
    <text evidence="2">The sequence shown here is derived from an EMBL/GenBank/DDBJ whole genome shotgun (WGS) entry which is preliminary data.</text>
</comment>
<keyword evidence="3" id="KW-1185">Reference proteome</keyword>
<feature type="transmembrane region" description="Helical" evidence="1">
    <location>
        <begin position="144"/>
        <end position="160"/>
    </location>
</feature>
<dbReference type="Gene3D" id="1.10.1900.10">
    <property type="entry name" value="c-terminal domain of poly(a) binding protein"/>
    <property type="match status" value="1"/>
</dbReference>
<dbReference type="EMBL" id="BMNG01000001">
    <property type="protein sequence ID" value="GGO33697.1"/>
    <property type="molecule type" value="Genomic_DNA"/>
</dbReference>
<keyword evidence="1" id="KW-0472">Membrane</keyword>
<evidence type="ECO:0000313" key="3">
    <source>
        <dbReference type="Proteomes" id="UP000656881"/>
    </source>
</evidence>
<keyword evidence="1" id="KW-1133">Transmembrane helix</keyword>
<reference evidence="3" key="1">
    <citation type="journal article" date="2019" name="Int. J. Syst. Evol. Microbiol.">
        <title>The Global Catalogue of Microorganisms (GCM) 10K type strain sequencing project: providing services to taxonomists for standard genome sequencing and annotation.</title>
        <authorList>
            <consortium name="The Broad Institute Genomics Platform"/>
            <consortium name="The Broad Institute Genome Sequencing Center for Infectious Disease"/>
            <person name="Wu L."/>
            <person name="Ma J."/>
        </authorList>
    </citation>
    <scope>NUCLEOTIDE SEQUENCE [LARGE SCALE GENOMIC DNA]</scope>
    <source>
        <strain evidence="3">CGMCC 4.7349</strain>
    </source>
</reference>
<dbReference type="Proteomes" id="UP000656881">
    <property type="component" value="Unassembled WGS sequence"/>
</dbReference>
<sequence length="226" mass="23819">MVGDGKISEIAAARDGGVDAQEADGTAVDGKAADGSAADTAERARVLAVCRSNWEYRGIDDASMREMLAELSAHLDEAAAAGRSARDVVGADVKAFAASWARARAPLHQRVLRMAALVPFVLGSVLLIMHLLDRTLALSVEPSRLASYAVIVAGTVILEIRRGALGFRGWLLMGLVGAAIALLTAWLAGDDTLFRLPLWGTLLLMVPGLPYAYADTRARKIRAAAA</sequence>
<gene>
    <name evidence="2" type="ORF">GCM10012286_01650</name>
</gene>
<name>A0ABQ2LHR6_9ACTN</name>